<keyword evidence="5" id="KW-0378">Hydrolase</keyword>
<dbReference type="PROSITE" id="PS50240">
    <property type="entry name" value="TRYPSIN_DOM"/>
    <property type="match status" value="1"/>
</dbReference>
<evidence type="ECO:0000256" key="9">
    <source>
        <dbReference type="ARBA" id="ARBA00023157"/>
    </source>
</evidence>
<dbReference type="AlphaFoldDB" id="A0A3N0Y6P7"/>
<dbReference type="PROSITE" id="PS50950">
    <property type="entry name" value="ZF_THAP"/>
    <property type="match status" value="1"/>
</dbReference>
<dbReference type="GO" id="GO:0003677">
    <property type="term" value="F:DNA binding"/>
    <property type="evidence" value="ECO:0007669"/>
    <property type="project" value="UniProtKB-UniRule"/>
</dbReference>
<dbReference type="GO" id="GO:0004252">
    <property type="term" value="F:serine-type endopeptidase activity"/>
    <property type="evidence" value="ECO:0007669"/>
    <property type="project" value="InterPro"/>
</dbReference>
<dbReference type="InterPro" id="IPR027805">
    <property type="entry name" value="Transposase_HTH_dom"/>
</dbReference>
<keyword evidence="1" id="KW-0645">Protease</keyword>
<evidence type="ECO:0000256" key="5">
    <source>
        <dbReference type="ARBA" id="ARBA00022801"/>
    </source>
</evidence>
<protein>
    <submittedName>
        <fullName evidence="17">Tryptase</fullName>
    </submittedName>
</protein>
<dbReference type="Pfam" id="PF13613">
    <property type="entry name" value="HTH_Tnp_4"/>
    <property type="match status" value="1"/>
</dbReference>
<evidence type="ECO:0000256" key="11">
    <source>
        <dbReference type="ARBA" id="ARBA00024195"/>
    </source>
</evidence>
<evidence type="ECO:0000256" key="10">
    <source>
        <dbReference type="ARBA" id="ARBA00023180"/>
    </source>
</evidence>
<dbReference type="GO" id="GO:0006508">
    <property type="term" value="P:proteolysis"/>
    <property type="evidence" value="ECO:0007669"/>
    <property type="project" value="UniProtKB-KW"/>
</dbReference>
<dbReference type="PANTHER" id="PTHR24253:SF144">
    <property type="entry name" value="CHYMOTRYPSIN-LIKE PROTEASE CTRL-1-RELATED"/>
    <property type="match status" value="1"/>
</dbReference>
<keyword evidence="3" id="KW-0732">Signal</keyword>
<dbReference type="InterPro" id="IPR006612">
    <property type="entry name" value="THAP_Znf"/>
</dbReference>
<evidence type="ECO:0000256" key="7">
    <source>
        <dbReference type="ARBA" id="ARBA00022833"/>
    </source>
</evidence>
<dbReference type="InterPro" id="IPR001254">
    <property type="entry name" value="Trypsin_dom"/>
</dbReference>
<name>A0A3N0Y6P7_ANAGA</name>
<dbReference type="Pfam" id="PF00089">
    <property type="entry name" value="Trypsin"/>
    <property type="match status" value="1"/>
</dbReference>
<dbReference type="PRINTS" id="PR00722">
    <property type="entry name" value="CHYMOTRYPSIN"/>
</dbReference>
<keyword evidence="4 12" id="KW-0863">Zinc-finger</keyword>
<evidence type="ECO:0000256" key="1">
    <source>
        <dbReference type="ARBA" id="ARBA00022670"/>
    </source>
</evidence>
<gene>
    <name evidence="17" type="ORF">DPX16_3493</name>
</gene>
<dbReference type="PROSITE" id="PS00135">
    <property type="entry name" value="TRYPSIN_SER"/>
    <property type="match status" value="1"/>
</dbReference>
<keyword evidence="2" id="KW-0479">Metal-binding</keyword>
<evidence type="ECO:0000256" key="13">
    <source>
        <dbReference type="SAM" id="Coils"/>
    </source>
</evidence>
<feature type="coiled-coil region" evidence="13">
    <location>
        <begin position="204"/>
        <end position="238"/>
    </location>
</feature>
<evidence type="ECO:0000313" key="17">
    <source>
        <dbReference type="EMBL" id="ROL41865.1"/>
    </source>
</evidence>
<evidence type="ECO:0000256" key="6">
    <source>
        <dbReference type="ARBA" id="ARBA00022825"/>
    </source>
</evidence>
<dbReference type="Gene3D" id="2.40.10.10">
    <property type="entry name" value="Trypsin-like serine proteases"/>
    <property type="match status" value="1"/>
</dbReference>
<reference evidence="17 18" key="1">
    <citation type="submission" date="2018-10" db="EMBL/GenBank/DDBJ databases">
        <title>Genome assembly for a Yunnan-Guizhou Plateau 3E fish, Anabarilius grahami (Regan), and its evolutionary and genetic applications.</title>
        <authorList>
            <person name="Jiang W."/>
        </authorList>
    </citation>
    <scope>NUCLEOTIDE SEQUENCE [LARGE SCALE GENOMIC DNA]</scope>
    <source>
        <strain evidence="17">AG-KIZ</strain>
        <tissue evidence="17">Muscle</tissue>
    </source>
</reference>
<feature type="region of interest" description="Disordered" evidence="14">
    <location>
        <begin position="106"/>
        <end position="194"/>
    </location>
</feature>
<keyword evidence="7" id="KW-0862">Zinc</keyword>
<accession>A0A3N0Y6P7</accession>
<dbReference type="CDD" id="cd00190">
    <property type="entry name" value="Tryp_SPc"/>
    <property type="match status" value="1"/>
</dbReference>
<evidence type="ECO:0000256" key="4">
    <source>
        <dbReference type="ARBA" id="ARBA00022771"/>
    </source>
</evidence>
<dbReference type="InterPro" id="IPR009003">
    <property type="entry name" value="Peptidase_S1_PA"/>
</dbReference>
<dbReference type="Proteomes" id="UP000281406">
    <property type="component" value="Unassembled WGS sequence"/>
</dbReference>
<dbReference type="OrthoDB" id="6369483at2759"/>
<sequence length="541" mass="60676">MGRTCCVVGCNVRSHDRRGRKIDNGLSFYCFPAWKQNEGSHVSDVTKRRRMAWISAIRRTDIHFADIPRSLKVCSRHFHSGKPAYEMDESHPDWAPTLHLGHSGVTATVSDRHGRRKHRHRLTKSEGGGQSEQNNMNDDERDGVQEHAEEEGYVNQADTGAAEEEEEEHGDQAEAGAVEEEKYSEPTETDKPAAKRLRVECQFCEQSSAELNRVLQENRELRSELNKLKMDEEFFRDNTEKVRYYTGLPCFAILLSMFATVKPFLPVSKKLSQFQMVLLTLIRPRLDLPIQDLSHIFNVSRRTLSATFADTIDVLVGASDIVMYFGRWRQSGSNPNETYRTASRIINHPNYEGDVTHNNDIALVQLSSSVNFTDYIKPVCLAASGSAFAGGTEIWVTGWGRLQTGGPVANILQQVMLPIVNSSDCNNAYAGNPSITSNMICAGFLNVGGKSSCQGDSGGPVVRRNSSLWIQSGIVSFGPEQCDNPKYPSVFARVSRYQDWIKSYMDSNPPGFVEFNSSGFRSSLNFLLLFIPFTFSLYLYS</sequence>
<evidence type="ECO:0000256" key="3">
    <source>
        <dbReference type="ARBA" id="ARBA00022729"/>
    </source>
</evidence>
<dbReference type="PANTHER" id="PTHR24253">
    <property type="entry name" value="TRANSMEMBRANE PROTEASE SERINE"/>
    <property type="match status" value="1"/>
</dbReference>
<keyword evidence="8 12" id="KW-0238">DNA-binding</keyword>
<keyword evidence="13" id="KW-0175">Coiled coil</keyword>
<keyword evidence="10" id="KW-0325">Glycoprotein</keyword>
<dbReference type="GO" id="GO:0008270">
    <property type="term" value="F:zinc ion binding"/>
    <property type="evidence" value="ECO:0007669"/>
    <property type="project" value="UniProtKB-KW"/>
</dbReference>
<dbReference type="SMART" id="SM00980">
    <property type="entry name" value="THAP"/>
    <property type="match status" value="1"/>
</dbReference>
<dbReference type="SUPFAM" id="SSF50494">
    <property type="entry name" value="Trypsin-like serine proteases"/>
    <property type="match status" value="1"/>
</dbReference>
<feature type="compositionally biased region" description="Basic residues" evidence="14">
    <location>
        <begin position="113"/>
        <end position="122"/>
    </location>
</feature>
<evidence type="ECO:0000259" key="15">
    <source>
        <dbReference type="PROSITE" id="PS50240"/>
    </source>
</evidence>
<dbReference type="Pfam" id="PF05485">
    <property type="entry name" value="THAP"/>
    <property type="match status" value="1"/>
</dbReference>
<evidence type="ECO:0000256" key="8">
    <source>
        <dbReference type="ARBA" id="ARBA00023125"/>
    </source>
</evidence>
<evidence type="ECO:0000256" key="2">
    <source>
        <dbReference type="ARBA" id="ARBA00022723"/>
    </source>
</evidence>
<evidence type="ECO:0000256" key="14">
    <source>
        <dbReference type="SAM" id="MobiDB-lite"/>
    </source>
</evidence>
<dbReference type="InterPro" id="IPR001314">
    <property type="entry name" value="Peptidase_S1A"/>
</dbReference>
<dbReference type="EMBL" id="RJVU01051426">
    <property type="protein sequence ID" value="ROL41865.1"/>
    <property type="molecule type" value="Genomic_DNA"/>
</dbReference>
<evidence type="ECO:0000256" key="12">
    <source>
        <dbReference type="PROSITE-ProRule" id="PRU00309"/>
    </source>
</evidence>
<keyword evidence="18" id="KW-1185">Reference proteome</keyword>
<evidence type="ECO:0000259" key="16">
    <source>
        <dbReference type="PROSITE" id="PS50950"/>
    </source>
</evidence>
<dbReference type="SMART" id="SM00020">
    <property type="entry name" value="Tryp_SPc"/>
    <property type="match status" value="1"/>
</dbReference>
<proteinExistence type="inferred from homology"/>
<evidence type="ECO:0000313" key="18">
    <source>
        <dbReference type="Proteomes" id="UP000281406"/>
    </source>
</evidence>
<dbReference type="InterPro" id="IPR043504">
    <property type="entry name" value="Peptidase_S1_PA_chymotrypsin"/>
</dbReference>
<feature type="domain" description="Peptidase S1" evidence="15">
    <location>
        <begin position="304"/>
        <end position="506"/>
    </location>
</feature>
<feature type="domain" description="THAP-type" evidence="16">
    <location>
        <begin position="1"/>
        <end position="99"/>
    </location>
</feature>
<comment type="caution">
    <text evidence="17">The sequence shown here is derived from an EMBL/GenBank/DDBJ whole genome shotgun (WGS) entry which is preliminary data.</text>
</comment>
<feature type="compositionally biased region" description="Basic and acidic residues" evidence="14">
    <location>
        <begin position="179"/>
        <end position="194"/>
    </location>
</feature>
<organism evidence="17 18">
    <name type="scientific">Anabarilius grahami</name>
    <name type="common">Kanglang fish</name>
    <name type="synonym">Barilius grahami</name>
    <dbReference type="NCBI Taxonomy" id="495550"/>
    <lineage>
        <taxon>Eukaryota</taxon>
        <taxon>Metazoa</taxon>
        <taxon>Chordata</taxon>
        <taxon>Craniata</taxon>
        <taxon>Vertebrata</taxon>
        <taxon>Euteleostomi</taxon>
        <taxon>Actinopterygii</taxon>
        <taxon>Neopterygii</taxon>
        <taxon>Teleostei</taxon>
        <taxon>Ostariophysi</taxon>
        <taxon>Cypriniformes</taxon>
        <taxon>Xenocyprididae</taxon>
        <taxon>Xenocypridinae</taxon>
        <taxon>Xenocypridinae incertae sedis</taxon>
        <taxon>Anabarilius</taxon>
    </lineage>
</organism>
<keyword evidence="6" id="KW-0720">Serine protease</keyword>
<dbReference type="FunFam" id="2.40.10.10:FF:000002">
    <property type="entry name" value="Transmembrane protease serine"/>
    <property type="match status" value="1"/>
</dbReference>
<keyword evidence="9" id="KW-1015">Disulfide bond</keyword>
<comment type="similarity">
    <text evidence="11">Belongs to the peptidase S1 family. CLIP subfamily.</text>
</comment>
<dbReference type="InterPro" id="IPR033116">
    <property type="entry name" value="TRYPSIN_SER"/>
</dbReference>
<dbReference type="SUPFAM" id="SSF57716">
    <property type="entry name" value="Glucocorticoid receptor-like (DNA-binding domain)"/>
    <property type="match status" value="1"/>
</dbReference>